<dbReference type="SMART" id="SM00404">
    <property type="entry name" value="PTPc_motif"/>
    <property type="match status" value="1"/>
</dbReference>
<dbReference type="PROSITE" id="PS50206">
    <property type="entry name" value="RHODANESE_3"/>
    <property type="match status" value="1"/>
</dbReference>
<dbReference type="InterPro" id="IPR016130">
    <property type="entry name" value="Tyr_Pase_AS"/>
</dbReference>
<organism evidence="6 7">
    <name type="scientific">Helicostylum pulchrum</name>
    <dbReference type="NCBI Taxonomy" id="562976"/>
    <lineage>
        <taxon>Eukaryota</taxon>
        <taxon>Fungi</taxon>
        <taxon>Fungi incertae sedis</taxon>
        <taxon>Mucoromycota</taxon>
        <taxon>Mucoromycotina</taxon>
        <taxon>Mucoromycetes</taxon>
        <taxon>Mucorales</taxon>
        <taxon>Mucorineae</taxon>
        <taxon>Mucoraceae</taxon>
        <taxon>Helicostylum</taxon>
    </lineage>
</organism>
<evidence type="ECO:0000256" key="1">
    <source>
        <dbReference type="ARBA" id="ARBA00009649"/>
    </source>
</evidence>
<dbReference type="Pfam" id="PF00581">
    <property type="entry name" value="Rhodanese"/>
    <property type="match status" value="1"/>
</dbReference>
<sequence>MSVTFESPTHHINDNISLYSASDNESTNNNTTPFHMATNTSIHQDFLNVIQARQQTFQLQSPSSTGWSNKTLPAMYRQPIEDLAPIDSKLLNQLMTNQTESLLIIDLRSFNYFALGRIKSAINVSIPSILLKRASYSIEKVCELINYDDKAADHLKHWSSATHIIFYDHSSFSPTDSGNSATAILLGSKLRAAGYKHQLSYLQGGIKRFSELHPEQCAGPLEEPKDKTKARIKRPNSIQLPLPTSTNLNRSSASVNPFFSNIRQNLELSHGPLKERFSVRLPWGLQNEQGTISSSLSPALSSSVSNNAHHPRFGLAGSSVDKHGNFVLPAWVRDIMDTENGPKKLAEMYEQLERVEQERLYTVMKYHSQQDQPTDKFPFSITASMEKGVLNRYDNIWPFAYSRVKLTDKSDDYINANYIQYANIKKDITLSPIHQSEQELKLQKQGLLSQESLRTMNKCNVELDCNRQYISTQGPLPTTFDDFWNLIWYENSFVIVMLTQEMEMNKIKCHRYWPSTVQVPQTYGKMTVTLLSETKHSVLNMNDKRERDDPGDEHIIIRKFKLQQSQTKEERTITHLQYTGWTDFGVPDQPIGILQLIHHADEADRYHQLRNEHVGPMTVHCSAGCGRSGTFCVIDTIIQRLWHEKDVYTSTTTDKIQQTVSRFREQRMSLVQTHRQFVFCYEAVLWWLLGYGYLPAAISSTSSMATLVNSNFYATSSNSSNTTVQSLDFESKKPVEDDGQSCSIGSMGSIGSIVDHFKDL</sequence>
<dbReference type="EMBL" id="BAABUJ010000004">
    <property type="protein sequence ID" value="GAA5794934.1"/>
    <property type="molecule type" value="Genomic_DNA"/>
</dbReference>
<dbReference type="EC" id="3.1.3.48" evidence="2"/>
<proteinExistence type="inferred from homology"/>
<evidence type="ECO:0000259" key="3">
    <source>
        <dbReference type="PROSITE" id="PS50055"/>
    </source>
</evidence>
<dbReference type="Gene3D" id="3.40.250.10">
    <property type="entry name" value="Rhodanese-like domain"/>
    <property type="match status" value="1"/>
</dbReference>
<dbReference type="PROSITE" id="PS50056">
    <property type="entry name" value="TYR_PHOSPHATASE_2"/>
    <property type="match status" value="1"/>
</dbReference>
<feature type="domain" description="Rhodanese" evidence="5">
    <location>
        <begin position="98"/>
        <end position="218"/>
    </location>
</feature>
<accession>A0ABP9XJE7</accession>
<dbReference type="InterPro" id="IPR036873">
    <property type="entry name" value="Rhodanese-like_dom_sf"/>
</dbReference>
<dbReference type="Gene3D" id="3.90.190.10">
    <property type="entry name" value="Protein tyrosine phosphatase superfamily"/>
    <property type="match status" value="1"/>
</dbReference>
<dbReference type="PRINTS" id="PR00700">
    <property type="entry name" value="PRTYPHPHTASE"/>
</dbReference>
<dbReference type="SUPFAM" id="SSF52821">
    <property type="entry name" value="Rhodanese/Cell cycle control phosphatase"/>
    <property type="match status" value="1"/>
</dbReference>
<evidence type="ECO:0000256" key="2">
    <source>
        <dbReference type="ARBA" id="ARBA00013064"/>
    </source>
</evidence>
<comment type="similarity">
    <text evidence="1">Belongs to the protein-tyrosine phosphatase family. Non-receptor class subfamily.</text>
</comment>
<dbReference type="CDD" id="cd01446">
    <property type="entry name" value="DSP_MapKP"/>
    <property type="match status" value="1"/>
</dbReference>
<dbReference type="PROSITE" id="PS50055">
    <property type="entry name" value="TYR_PHOSPHATASE_PTP"/>
    <property type="match status" value="1"/>
</dbReference>
<dbReference type="SUPFAM" id="SSF52799">
    <property type="entry name" value="(Phosphotyrosine protein) phosphatases II"/>
    <property type="match status" value="1"/>
</dbReference>
<dbReference type="InterPro" id="IPR001763">
    <property type="entry name" value="Rhodanese-like_dom"/>
</dbReference>
<protein>
    <recommendedName>
        <fullName evidence="2">protein-tyrosine-phosphatase</fullName>
        <ecNumber evidence="2">3.1.3.48</ecNumber>
    </recommendedName>
</protein>
<comment type="caution">
    <text evidence="6">The sequence shown here is derived from an EMBL/GenBank/DDBJ whole genome shotgun (WGS) entry which is preliminary data.</text>
</comment>
<dbReference type="InterPro" id="IPR003595">
    <property type="entry name" value="Tyr_Pase_cat"/>
</dbReference>
<evidence type="ECO:0000259" key="4">
    <source>
        <dbReference type="PROSITE" id="PS50056"/>
    </source>
</evidence>
<feature type="domain" description="Tyrosine specific protein phosphatases" evidence="4">
    <location>
        <begin position="591"/>
        <end position="678"/>
    </location>
</feature>
<evidence type="ECO:0000313" key="6">
    <source>
        <dbReference type="EMBL" id="GAA5794934.1"/>
    </source>
</evidence>
<dbReference type="PANTHER" id="PTHR19134:SF561">
    <property type="entry name" value="PROTEIN TYROSINE PHOSPHATASE 36E, ISOFORM A"/>
    <property type="match status" value="1"/>
</dbReference>
<dbReference type="InterPro" id="IPR029021">
    <property type="entry name" value="Prot-tyrosine_phosphatase-like"/>
</dbReference>
<dbReference type="Proteomes" id="UP001476247">
    <property type="component" value="Unassembled WGS sequence"/>
</dbReference>
<reference evidence="6 7" key="1">
    <citation type="submission" date="2024-04" db="EMBL/GenBank/DDBJ databases">
        <title>genome sequences of Mucor flavus KT1a and Helicostylum pulchrum KT1b strains isolation_sourced from the surface of a dry-aged beef.</title>
        <authorList>
            <person name="Toyotome T."/>
            <person name="Hosono M."/>
            <person name="Torimaru M."/>
            <person name="Fukuda K."/>
            <person name="Mikami N."/>
        </authorList>
    </citation>
    <scope>NUCLEOTIDE SEQUENCE [LARGE SCALE GENOMIC DNA]</scope>
    <source>
        <strain evidence="6 7">KT1b</strain>
    </source>
</reference>
<dbReference type="PANTHER" id="PTHR19134">
    <property type="entry name" value="RECEPTOR-TYPE TYROSINE-PROTEIN PHOSPHATASE"/>
    <property type="match status" value="1"/>
</dbReference>
<dbReference type="Pfam" id="PF00102">
    <property type="entry name" value="Y_phosphatase"/>
    <property type="match status" value="1"/>
</dbReference>
<gene>
    <name evidence="6" type="ORF">HPULCUR_000282</name>
</gene>
<dbReference type="SMART" id="SM00194">
    <property type="entry name" value="PTPc"/>
    <property type="match status" value="1"/>
</dbReference>
<dbReference type="SMART" id="SM00450">
    <property type="entry name" value="RHOD"/>
    <property type="match status" value="1"/>
</dbReference>
<evidence type="ECO:0000313" key="7">
    <source>
        <dbReference type="Proteomes" id="UP001476247"/>
    </source>
</evidence>
<dbReference type="CDD" id="cd00047">
    <property type="entry name" value="PTPc"/>
    <property type="match status" value="1"/>
</dbReference>
<evidence type="ECO:0000259" key="5">
    <source>
        <dbReference type="PROSITE" id="PS50206"/>
    </source>
</evidence>
<name>A0ABP9XJE7_9FUNG</name>
<dbReference type="InterPro" id="IPR000387">
    <property type="entry name" value="Tyr_Pase_dom"/>
</dbReference>
<feature type="domain" description="Tyrosine-protein phosphatase" evidence="3">
    <location>
        <begin position="391"/>
        <end position="687"/>
    </location>
</feature>
<dbReference type="PROSITE" id="PS00383">
    <property type="entry name" value="TYR_PHOSPHATASE_1"/>
    <property type="match status" value="1"/>
</dbReference>
<dbReference type="InterPro" id="IPR050348">
    <property type="entry name" value="Protein-Tyr_Phosphatase"/>
</dbReference>
<keyword evidence="7" id="KW-1185">Reference proteome</keyword>
<dbReference type="InterPro" id="IPR000242">
    <property type="entry name" value="PTP_cat"/>
</dbReference>